<protein>
    <submittedName>
        <fullName evidence="2">Uncharacterized protein</fullName>
    </submittedName>
</protein>
<proteinExistence type="predicted"/>
<evidence type="ECO:0000256" key="1">
    <source>
        <dbReference type="SAM" id="MobiDB-lite"/>
    </source>
</evidence>
<gene>
    <name evidence="2" type="ORF">OSB04_un000304</name>
</gene>
<feature type="region of interest" description="Disordered" evidence="1">
    <location>
        <begin position="104"/>
        <end position="201"/>
    </location>
</feature>
<reference evidence="2" key="1">
    <citation type="submission" date="2023-03" db="EMBL/GenBank/DDBJ databases">
        <title>Chromosome-scale reference genome and RAD-based genetic map of yellow starthistle (Centaurea solstitialis) reveal putative structural variation and QTLs associated with invader traits.</title>
        <authorList>
            <person name="Reatini B."/>
            <person name="Cang F.A."/>
            <person name="Jiang Q."/>
            <person name="Mckibben M.T.W."/>
            <person name="Barker M.S."/>
            <person name="Rieseberg L.H."/>
            <person name="Dlugosch K.M."/>
        </authorList>
    </citation>
    <scope>NUCLEOTIDE SEQUENCE</scope>
    <source>
        <strain evidence="2">CAN-66</strain>
        <tissue evidence="2">Leaf</tissue>
    </source>
</reference>
<dbReference type="AlphaFoldDB" id="A0AA38W2R7"/>
<dbReference type="Proteomes" id="UP001172457">
    <property type="component" value="Unassembled WGS sequence"/>
</dbReference>
<feature type="compositionally biased region" description="Acidic residues" evidence="1">
    <location>
        <begin position="160"/>
        <end position="186"/>
    </location>
</feature>
<organism evidence="2 3">
    <name type="scientific">Centaurea solstitialis</name>
    <name type="common">yellow star-thistle</name>
    <dbReference type="NCBI Taxonomy" id="347529"/>
    <lineage>
        <taxon>Eukaryota</taxon>
        <taxon>Viridiplantae</taxon>
        <taxon>Streptophyta</taxon>
        <taxon>Embryophyta</taxon>
        <taxon>Tracheophyta</taxon>
        <taxon>Spermatophyta</taxon>
        <taxon>Magnoliopsida</taxon>
        <taxon>eudicotyledons</taxon>
        <taxon>Gunneridae</taxon>
        <taxon>Pentapetalae</taxon>
        <taxon>asterids</taxon>
        <taxon>campanulids</taxon>
        <taxon>Asterales</taxon>
        <taxon>Asteraceae</taxon>
        <taxon>Carduoideae</taxon>
        <taxon>Cardueae</taxon>
        <taxon>Centaureinae</taxon>
        <taxon>Centaurea</taxon>
    </lineage>
</organism>
<keyword evidence="3" id="KW-1185">Reference proteome</keyword>
<feature type="region of interest" description="Disordered" evidence="1">
    <location>
        <begin position="68"/>
        <end position="90"/>
    </location>
</feature>
<dbReference type="EMBL" id="JARYMX010000018">
    <property type="protein sequence ID" value="KAJ9536510.1"/>
    <property type="molecule type" value="Genomic_DNA"/>
</dbReference>
<evidence type="ECO:0000313" key="2">
    <source>
        <dbReference type="EMBL" id="KAJ9536510.1"/>
    </source>
</evidence>
<feature type="compositionally biased region" description="Low complexity" evidence="1">
    <location>
        <begin position="105"/>
        <end position="117"/>
    </location>
</feature>
<accession>A0AA38W2R7</accession>
<evidence type="ECO:0000313" key="3">
    <source>
        <dbReference type="Proteomes" id="UP001172457"/>
    </source>
</evidence>
<feature type="compositionally biased region" description="Basic residues" evidence="1">
    <location>
        <begin position="191"/>
        <end position="201"/>
    </location>
</feature>
<name>A0AA38W2R7_9ASTR</name>
<feature type="compositionally biased region" description="Acidic residues" evidence="1">
    <location>
        <begin position="130"/>
        <end position="139"/>
    </location>
</feature>
<sequence length="201" mass="22331">MKKSGGAGKKKQPNDAIDEVEKLLTLTQDDLLLKLTVNSHTNSKFDFIPESSHNNNAIHPDLDRRFQALRSKPNPNPNPKAEIKPGDHEDIDNLLARFAALKAPANATSTSSSSNQQHGKVTKDDSFGVDFEEDDEEDEVSKIINWAIDAARLDPSPSSDIDDDDDKDDDDDDDDDDDSDEDSDDDDARRKVNRKKKGSKK</sequence>
<comment type="caution">
    <text evidence="2">The sequence shown here is derived from an EMBL/GenBank/DDBJ whole genome shotgun (WGS) entry which is preliminary data.</text>
</comment>